<protein>
    <submittedName>
        <fullName evidence="1">Uncharacterized protein</fullName>
    </submittedName>
</protein>
<accession>A0A9W7ASY0</accession>
<comment type="caution">
    <text evidence="1">The sequence shown here is derived from an EMBL/GenBank/DDBJ whole genome shotgun (WGS) entry which is preliminary data.</text>
</comment>
<reference evidence="2" key="1">
    <citation type="journal article" date="2023" name="Commun. Biol.">
        <title>Genome analysis of Parmales, the sister group of diatoms, reveals the evolutionary specialization of diatoms from phago-mixotrophs to photoautotrophs.</title>
        <authorList>
            <person name="Ban H."/>
            <person name="Sato S."/>
            <person name="Yoshikawa S."/>
            <person name="Yamada K."/>
            <person name="Nakamura Y."/>
            <person name="Ichinomiya M."/>
            <person name="Sato N."/>
            <person name="Blanc-Mathieu R."/>
            <person name="Endo H."/>
            <person name="Kuwata A."/>
            <person name="Ogata H."/>
        </authorList>
    </citation>
    <scope>NUCLEOTIDE SEQUENCE [LARGE SCALE GENOMIC DNA]</scope>
    <source>
        <strain evidence="2">NIES 3700</strain>
    </source>
</reference>
<proteinExistence type="predicted"/>
<dbReference type="AlphaFoldDB" id="A0A9W7ASY0"/>
<organism evidence="1 2">
    <name type="scientific">Triparma laevis f. longispina</name>
    <dbReference type="NCBI Taxonomy" id="1714387"/>
    <lineage>
        <taxon>Eukaryota</taxon>
        <taxon>Sar</taxon>
        <taxon>Stramenopiles</taxon>
        <taxon>Ochrophyta</taxon>
        <taxon>Bolidophyceae</taxon>
        <taxon>Parmales</taxon>
        <taxon>Triparmaceae</taxon>
        <taxon>Triparma</taxon>
    </lineage>
</organism>
<sequence>MLLEVLTSGINMSLKSTSLPDKRLLTSKRLGITPIEPNSVEGGVVVGSIVGCGEVLKGERKEVEPADKWNILMRTSKRENRRHSITHNTKWCTDNTLLSPKSKDTVITPSSPLDSPCNSADVIWFSCDAKKCTYKALHIEELEAHKKNVKLDKCPMVPTPVERARKLAGAILL</sequence>
<evidence type="ECO:0000313" key="2">
    <source>
        <dbReference type="Proteomes" id="UP001165122"/>
    </source>
</evidence>
<name>A0A9W7ASY0_9STRA</name>
<keyword evidence="2" id="KW-1185">Reference proteome</keyword>
<gene>
    <name evidence="1" type="ORF">TrLO_g15642</name>
</gene>
<dbReference type="Proteomes" id="UP001165122">
    <property type="component" value="Unassembled WGS sequence"/>
</dbReference>
<evidence type="ECO:0000313" key="1">
    <source>
        <dbReference type="EMBL" id="GMH77757.1"/>
    </source>
</evidence>
<dbReference type="EMBL" id="BRXW01000834">
    <property type="protein sequence ID" value="GMH77757.1"/>
    <property type="molecule type" value="Genomic_DNA"/>
</dbReference>